<comment type="caution">
    <text evidence="1">The sequence shown here is derived from an EMBL/GenBank/DDBJ whole genome shotgun (WGS) entry which is preliminary data.</text>
</comment>
<dbReference type="AlphaFoldDB" id="A0A642KQ86"/>
<accession>A0A642KQ86</accession>
<name>A0A642KQ86_BACFG</name>
<evidence type="ECO:0000313" key="1">
    <source>
        <dbReference type="EMBL" id="KAA5174254.1"/>
    </source>
</evidence>
<dbReference type="Proteomes" id="UP000436803">
    <property type="component" value="Unassembled WGS sequence"/>
</dbReference>
<dbReference type="EMBL" id="VWAW01000007">
    <property type="protein sequence ID" value="KAA5174254.1"/>
    <property type="molecule type" value="Genomic_DNA"/>
</dbReference>
<gene>
    <name evidence="1" type="ORF">F2Z29_10065</name>
</gene>
<evidence type="ECO:0000313" key="2">
    <source>
        <dbReference type="Proteomes" id="UP000436803"/>
    </source>
</evidence>
<organism evidence="1 2">
    <name type="scientific">Bacteroides fragilis</name>
    <dbReference type="NCBI Taxonomy" id="817"/>
    <lineage>
        <taxon>Bacteria</taxon>
        <taxon>Pseudomonadati</taxon>
        <taxon>Bacteroidota</taxon>
        <taxon>Bacteroidia</taxon>
        <taxon>Bacteroidales</taxon>
        <taxon>Bacteroidaceae</taxon>
        <taxon>Bacteroides</taxon>
    </lineage>
</organism>
<protein>
    <submittedName>
        <fullName evidence="1">Uncharacterized protein</fullName>
    </submittedName>
</protein>
<sequence>MNTLFIGGKSNGSFDFHKTKRHFFSGTVVIFIEKRHESLRTAPIANSRQRLPPHSVRLRRFIFKCMKRLALIFILSMQNYRFSPYHSLSLHLKILRTIQ</sequence>
<proteinExistence type="predicted"/>
<reference evidence="1 2" key="1">
    <citation type="journal article" date="2019" name="Nat. Med.">
        <title>A library of human gut bacterial isolates paired with longitudinal multiomics data enables mechanistic microbiome research.</title>
        <authorList>
            <person name="Poyet M."/>
            <person name="Groussin M."/>
            <person name="Gibbons S.M."/>
            <person name="Avila-Pacheco J."/>
            <person name="Jiang X."/>
            <person name="Kearney S.M."/>
            <person name="Perrotta A.R."/>
            <person name="Berdy B."/>
            <person name="Zhao S."/>
            <person name="Lieberman T.D."/>
            <person name="Swanson P.K."/>
            <person name="Smith M."/>
            <person name="Roesemann S."/>
            <person name="Alexander J.E."/>
            <person name="Rich S.A."/>
            <person name="Livny J."/>
            <person name="Vlamakis H."/>
            <person name="Clish C."/>
            <person name="Bullock K."/>
            <person name="Deik A."/>
            <person name="Scott J."/>
            <person name="Pierce K.A."/>
            <person name="Xavier R.J."/>
            <person name="Alm E.J."/>
        </authorList>
    </citation>
    <scope>NUCLEOTIDE SEQUENCE [LARGE SCALE GENOMIC DNA]</scope>
    <source>
        <strain evidence="1 2">BIOML-A7</strain>
    </source>
</reference>